<dbReference type="OrthoDB" id="7872932at2759"/>
<protein>
    <submittedName>
        <fullName evidence="3">Uncharacterized protein</fullName>
    </submittedName>
</protein>
<dbReference type="HOGENOM" id="CLU_129486_0_0_1"/>
<evidence type="ECO:0000256" key="2">
    <source>
        <dbReference type="SAM" id="SignalP"/>
    </source>
</evidence>
<keyword evidence="4" id="KW-1185">Reference proteome</keyword>
<proteinExistence type="predicted"/>
<feature type="region of interest" description="Disordered" evidence="1">
    <location>
        <begin position="49"/>
        <end position="127"/>
    </location>
</feature>
<organism evidence="3 4">
    <name type="scientific">Drosophila erecta</name>
    <name type="common">Fruit fly</name>
    <dbReference type="NCBI Taxonomy" id="7220"/>
    <lineage>
        <taxon>Eukaryota</taxon>
        <taxon>Metazoa</taxon>
        <taxon>Ecdysozoa</taxon>
        <taxon>Arthropoda</taxon>
        <taxon>Hexapoda</taxon>
        <taxon>Insecta</taxon>
        <taxon>Pterygota</taxon>
        <taxon>Neoptera</taxon>
        <taxon>Endopterygota</taxon>
        <taxon>Diptera</taxon>
        <taxon>Brachycera</taxon>
        <taxon>Muscomorpha</taxon>
        <taxon>Ephydroidea</taxon>
        <taxon>Drosophilidae</taxon>
        <taxon>Drosophila</taxon>
        <taxon>Sophophora</taxon>
    </lineage>
</organism>
<reference evidence="3 4" key="2">
    <citation type="journal article" date="2008" name="Bioinformatics">
        <title>Assembly reconciliation.</title>
        <authorList>
            <person name="Zimin A.V."/>
            <person name="Smith D.R."/>
            <person name="Sutton G."/>
            <person name="Yorke J.A."/>
        </authorList>
    </citation>
    <scope>NUCLEOTIDE SEQUENCE [LARGE SCALE GENOMIC DNA]</scope>
    <source>
        <strain evidence="3 4">TSC#14021-0224.01</strain>
    </source>
</reference>
<feature type="signal peptide" evidence="2">
    <location>
        <begin position="1"/>
        <end position="20"/>
    </location>
</feature>
<feature type="compositionally biased region" description="Acidic residues" evidence="1">
    <location>
        <begin position="92"/>
        <end position="116"/>
    </location>
</feature>
<feature type="compositionally biased region" description="Low complexity" evidence="1">
    <location>
        <begin position="61"/>
        <end position="91"/>
    </location>
</feature>
<dbReference type="EMBL" id="CH954177">
    <property type="protein sequence ID" value="EDV57440.1"/>
    <property type="molecule type" value="Genomic_DNA"/>
</dbReference>
<feature type="chain" id="PRO_5002794323" evidence="2">
    <location>
        <begin position="21"/>
        <end position="127"/>
    </location>
</feature>
<feature type="compositionally biased region" description="Low complexity" evidence="1">
    <location>
        <begin position="117"/>
        <end position="127"/>
    </location>
</feature>
<reference evidence="3 4" key="1">
    <citation type="journal article" date="2007" name="Nature">
        <title>Evolution of genes and genomes on the Drosophila phylogeny.</title>
        <authorList>
            <consortium name="Drosophila 12 Genomes Consortium"/>
            <person name="Clark A.G."/>
            <person name="Eisen M.B."/>
            <person name="Smith D.R."/>
            <person name="Bergman C.M."/>
            <person name="Oliver B."/>
            <person name="Markow T.A."/>
            <person name="Kaufman T.C."/>
            <person name="Kellis M."/>
            <person name="Gelbart W."/>
            <person name="Iyer V.N."/>
            <person name="Pollard D.A."/>
            <person name="Sackton T.B."/>
            <person name="Larracuente A.M."/>
            <person name="Singh N.D."/>
            <person name="Abad J.P."/>
            <person name="Abt D.N."/>
            <person name="Adryan B."/>
            <person name="Aguade M."/>
            <person name="Akashi H."/>
            <person name="Anderson W.W."/>
            <person name="Aquadro C.F."/>
            <person name="Ardell D.H."/>
            <person name="Arguello R."/>
            <person name="Artieri C.G."/>
            <person name="Barbash D.A."/>
            <person name="Barker D."/>
            <person name="Barsanti P."/>
            <person name="Batterham P."/>
            <person name="Batzoglou S."/>
            <person name="Begun D."/>
            <person name="Bhutkar A."/>
            <person name="Blanco E."/>
            <person name="Bosak S.A."/>
            <person name="Bradley R.K."/>
            <person name="Brand A.D."/>
            <person name="Brent M.R."/>
            <person name="Brooks A.N."/>
            <person name="Brown R.H."/>
            <person name="Butlin R.K."/>
            <person name="Caggese C."/>
            <person name="Calvi B.R."/>
            <person name="Bernardo de Carvalho A."/>
            <person name="Caspi A."/>
            <person name="Castrezana S."/>
            <person name="Celniker S.E."/>
            <person name="Chang J.L."/>
            <person name="Chapple C."/>
            <person name="Chatterji S."/>
            <person name="Chinwalla A."/>
            <person name="Civetta A."/>
            <person name="Clifton S.W."/>
            <person name="Comeron J.M."/>
            <person name="Costello J.C."/>
            <person name="Coyne J.A."/>
            <person name="Daub J."/>
            <person name="David R.G."/>
            <person name="Delcher A.L."/>
            <person name="Delehaunty K."/>
            <person name="Do C.B."/>
            <person name="Ebling H."/>
            <person name="Edwards K."/>
            <person name="Eickbush T."/>
            <person name="Evans J.D."/>
            <person name="Filipski A."/>
            <person name="Findeiss S."/>
            <person name="Freyhult E."/>
            <person name="Fulton L."/>
            <person name="Fulton R."/>
            <person name="Garcia A.C."/>
            <person name="Gardiner A."/>
            <person name="Garfield D.A."/>
            <person name="Garvin B.E."/>
            <person name="Gibson G."/>
            <person name="Gilbert D."/>
            <person name="Gnerre S."/>
            <person name="Godfrey J."/>
            <person name="Good R."/>
            <person name="Gotea V."/>
            <person name="Gravely B."/>
            <person name="Greenberg A.J."/>
            <person name="Griffiths-Jones S."/>
            <person name="Gross S."/>
            <person name="Guigo R."/>
            <person name="Gustafson E.A."/>
            <person name="Haerty W."/>
            <person name="Hahn M.W."/>
            <person name="Halligan D.L."/>
            <person name="Halpern A.L."/>
            <person name="Halter G.M."/>
            <person name="Han M.V."/>
            <person name="Heger A."/>
            <person name="Hillier L."/>
            <person name="Hinrichs A.S."/>
            <person name="Holmes I."/>
            <person name="Hoskins R.A."/>
            <person name="Hubisz M.J."/>
            <person name="Hultmark D."/>
            <person name="Huntley M.A."/>
            <person name="Jaffe D.B."/>
            <person name="Jagadeeshan S."/>
            <person name="Jeck W.R."/>
            <person name="Johnson J."/>
            <person name="Jones C.D."/>
            <person name="Jordan W.C."/>
            <person name="Karpen G.H."/>
            <person name="Kataoka E."/>
            <person name="Keightley P.D."/>
            <person name="Kheradpour P."/>
            <person name="Kirkness E.F."/>
            <person name="Koerich L.B."/>
            <person name="Kristiansen K."/>
            <person name="Kudrna D."/>
            <person name="Kulathinal R.J."/>
            <person name="Kumar S."/>
            <person name="Kwok R."/>
            <person name="Lander E."/>
            <person name="Langley C.H."/>
            <person name="Lapoint R."/>
            <person name="Lazzaro B.P."/>
            <person name="Lee S.J."/>
            <person name="Levesque L."/>
            <person name="Li R."/>
            <person name="Lin C.F."/>
            <person name="Lin M.F."/>
            <person name="Lindblad-Toh K."/>
            <person name="Llopart A."/>
            <person name="Long M."/>
            <person name="Low L."/>
            <person name="Lozovsky E."/>
            <person name="Lu J."/>
            <person name="Luo M."/>
            <person name="Machado C.A."/>
            <person name="Makalowski W."/>
            <person name="Marzo M."/>
            <person name="Matsuda M."/>
            <person name="Matzkin L."/>
            <person name="McAllister B."/>
            <person name="McBride C.S."/>
            <person name="McKernan B."/>
            <person name="McKernan K."/>
            <person name="Mendez-Lago M."/>
            <person name="Minx P."/>
            <person name="Mollenhauer M.U."/>
            <person name="Montooth K."/>
            <person name="Mount S.M."/>
            <person name="Mu X."/>
            <person name="Myers E."/>
            <person name="Negre B."/>
            <person name="Newfeld S."/>
            <person name="Nielsen R."/>
            <person name="Noor M.A."/>
            <person name="O'Grady P."/>
            <person name="Pachter L."/>
            <person name="Papaceit M."/>
            <person name="Parisi M.J."/>
            <person name="Parisi M."/>
            <person name="Parts L."/>
            <person name="Pedersen J.S."/>
            <person name="Pesole G."/>
            <person name="Phillippy A.M."/>
            <person name="Ponting C.P."/>
            <person name="Pop M."/>
            <person name="Porcelli D."/>
            <person name="Powell J.R."/>
            <person name="Prohaska S."/>
            <person name="Pruitt K."/>
            <person name="Puig M."/>
            <person name="Quesneville H."/>
            <person name="Ram K.R."/>
            <person name="Rand D."/>
            <person name="Rasmussen M.D."/>
            <person name="Reed L.K."/>
            <person name="Reenan R."/>
            <person name="Reily A."/>
            <person name="Remington K.A."/>
            <person name="Rieger T.T."/>
            <person name="Ritchie M.G."/>
            <person name="Robin C."/>
            <person name="Rogers Y.H."/>
            <person name="Rohde C."/>
            <person name="Rozas J."/>
            <person name="Rubenfield M.J."/>
            <person name="Ruiz A."/>
            <person name="Russo S."/>
            <person name="Salzberg S.L."/>
            <person name="Sanchez-Gracia A."/>
            <person name="Saranga D.J."/>
            <person name="Sato H."/>
            <person name="Schaeffer S.W."/>
            <person name="Schatz M.C."/>
            <person name="Schlenke T."/>
            <person name="Schwartz R."/>
            <person name="Segarra C."/>
            <person name="Singh R.S."/>
            <person name="Sirot L."/>
            <person name="Sirota M."/>
            <person name="Sisneros N.B."/>
            <person name="Smith C.D."/>
            <person name="Smith T.F."/>
            <person name="Spieth J."/>
            <person name="Stage D.E."/>
            <person name="Stark A."/>
            <person name="Stephan W."/>
            <person name="Strausberg R.L."/>
            <person name="Strempel S."/>
            <person name="Sturgill D."/>
            <person name="Sutton G."/>
            <person name="Sutton G.G."/>
            <person name="Tao W."/>
            <person name="Teichmann S."/>
            <person name="Tobari Y.N."/>
            <person name="Tomimura Y."/>
            <person name="Tsolas J.M."/>
            <person name="Valente V.L."/>
            <person name="Venter E."/>
            <person name="Venter J.C."/>
            <person name="Vicario S."/>
            <person name="Vieira F.G."/>
            <person name="Vilella A.J."/>
            <person name="Villasante A."/>
            <person name="Walenz B."/>
            <person name="Wang J."/>
            <person name="Wasserman M."/>
            <person name="Watts T."/>
            <person name="Wilson D."/>
            <person name="Wilson R.K."/>
            <person name="Wing R.A."/>
            <person name="Wolfner M.F."/>
            <person name="Wong A."/>
            <person name="Wong G.K."/>
            <person name="Wu C.I."/>
            <person name="Wu G."/>
            <person name="Yamamoto D."/>
            <person name="Yang H.P."/>
            <person name="Yang S.P."/>
            <person name="Yorke J.A."/>
            <person name="Yoshida K."/>
            <person name="Zdobnov E."/>
            <person name="Zhang P."/>
            <person name="Zhang Y."/>
            <person name="Zimin A.V."/>
            <person name="Baldwin J."/>
            <person name="Abdouelleil A."/>
            <person name="Abdulkadir J."/>
            <person name="Abebe A."/>
            <person name="Abera B."/>
            <person name="Abreu J."/>
            <person name="Acer S.C."/>
            <person name="Aftuck L."/>
            <person name="Alexander A."/>
            <person name="An P."/>
            <person name="Anderson E."/>
            <person name="Anderson S."/>
            <person name="Arachi H."/>
            <person name="Azer M."/>
            <person name="Bachantsang P."/>
            <person name="Barry A."/>
            <person name="Bayul T."/>
            <person name="Berlin A."/>
            <person name="Bessette D."/>
            <person name="Bloom T."/>
            <person name="Blye J."/>
            <person name="Boguslavskiy L."/>
            <person name="Bonnet C."/>
            <person name="Boukhgalter B."/>
            <person name="Bourzgui I."/>
            <person name="Brown A."/>
            <person name="Cahill P."/>
            <person name="Channer S."/>
            <person name="Cheshatsang Y."/>
            <person name="Chuda L."/>
            <person name="Citroen M."/>
            <person name="Collymore A."/>
            <person name="Cooke P."/>
            <person name="Costello M."/>
            <person name="D'Aco K."/>
            <person name="Daza R."/>
            <person name="De Haan G."/>
            <person name="DeGray S."/>
            <person name="DeMaso C."/>
            <person name="Dhargay N."/>
            <person name="Dooley K."/>
            <person name="Dooley E."/>
            <person name="Doricent M."/>
            <person name="Dorje P."/>
            <person name="Dorjee K."/>
            <person name="Dupes A."/>
            <person name="Elong R."/>
            <person name="Falk J."/>
            <person name="Farina A."/>
            <person name="Faro S."/>
            <person name="Ferguson D."/>
            <person name="Fisher S."/>
            <person name="Foley C.D."/>
            <person name="Franke A."/>
            <person name="Friedrich D."/>
            <person name="Gadbois L."/>
            <person name="Gearin G."/>
            <person name="Gearin C.R."/>
            <person name="Giannoukos G."/>
            <person name="Goode T."/>
            <person name="Graham J."/>
            <person name="Grandbois E."/>
            <person name="Grewal S."/>
            <person name="Gyaltsen K."/>
            <person name="Hafez N."/>
            <person name="Hagos B."/>
            <person name="Hall J."/>
            <person name="Henson C."/>
            <person name="Hollinger A."/>
            <person name="Honan T."/>
            <person name="Huard M.D."/>
            <person name="Hughes L."/>
            <person name="Hurhula B."/>
            <person name="Husby M.E."/>
            <person name="Kamat A."/>
            <person name="Kanga B."/>
            <person name="Kashin S."/>
            <person name="Khazanovich D."/>
            <person name="Kisner P."/>
            <person name="Lance K."/>
            <person name="Lara M."/>
            <person name="Lee W."/>
            <person name="Lennon N."/>
            <person name="Letendre F."/>
            <person name="LeVine R."/>
            <person name="Lipovsky A."/>
            <person name="Liu X."/>
            <person name="Liu J."/>
            <person name="Liu S."/>
            <person name="Lokyitsang T."/>
            <person name="Lokyitsang Y."/>
            <person name="Lubonja R."/>
            <person name="Lui A."/>
            <person name="MacDonald P."/>
            <person name="Magnisalis V."/>
            <person name="Maru K."/>
            <person name="Matthews C."/>
            <person name="McCusker W."/>
            <person name="McDonough S."/>
            <person name="Mehta T."/>
            <person name="Meldrim J."/>
            <person name="Meneus L."/>
            <person name="Mihai O."/>
            <person name="Mihalev A."/>
            <person name="Mihova T."/>
            <person name="Mittelman R."/>
            <person name="Mlenga V."/>
            <person name="Montmayeur A."/>
            <person name="Mulrain L."/>
            <person name="Navidi A."/>
            <person name="Naylor J."/>
            <person name="Negash T."/>
            <person name="Nguyen T."/>
            <person name="Nguyen N."/>
            <person name="Nicol R."/>
            <person name="Norbu C."/>
            <person name="Norbu N."/>
            <person name="Novod N."/>
            <person name="O'Neill B."/>
            <person name="Osman S."/>
            <person name="Markiewicz E."/>
            <person name="Oyono O.L."/>
            <person name="Patti C."/>
            <person name="Phunkhang P."/>
            <person name="Pierre F."/>
            <person name="Priest M."/>
            <person name="Raghuraman S."/>
            <person name="Rege F."/>
            <person name="Reyes R."/>
            <person name="Rise C."/>
            <person name="Rogov P."/>
            <person name="Ross K."/>
            <person name="Ryan E."/>
            <person name="Settipalli S."/>
            <person name="Shea T."/>
            <person name="Sherpa N."/>
            <person name="Shi L."/>
            <person name="Shih D."/>
            <person name="Sparrow T."/>
            <person name="Spaulding J."/>
            <person name="Stalker J."/>
            <person name="Stange-Thomann N."/>
            <person name="Stavropoulos S."/>
            <person name="Stone C."/>
            <person name="Strader C."/>
            <person name="Tesfaye S."/>
            <person name="Thomson T."/>
            <person name="Thoulutsang Y."/>
            <person name="Thoulutsang D."/>
            <person name="Topham K."/>
            <person name="Topping I."/>
            <person name="Tsamla T."/>
            <person name="Vassiliev H."/>
            <person name="Vo A."/>
            <person name="Wangchuk T."/>
            <person name="Wangdi T."/>
            <person name="Weiand M."/>
            <person name="Wilkinson J."/>
            <person name="Wilson A."/>
            <person name="Yadav S."/>
            <person name="Young G."/>
            <person name="Yu Q."/>
            <person name="Zembek L."/>
            <person name="Zhong D."/>
            <person name="Zimmer A."/>
            <person name="Zwirko Z."/>
            <person name="Jaffe D.B."/>
            <person name="Alvarez P."/>
            <person name="Brockman W."/>
            <person name="Butler J."/>
            <person name="Chin C."/>
            <person name="Gnerre S."/>
            <person name="Grabherr M."/>
            <person name="Kleber M."/>
            <person name="Mauceli E."/>
            <person name="MacCallum I."/>
        </authorList>
    </citation>
    <scope>NUCLEOTIDE SEQUENCE [LARGE SCALE GENOMIC DNA]</scope>
    <source>
        <strain evidence="3 4">TSC#14021-0224.01</strain>
    </source>
</reference>
<evidence type="ECO:0000313" key="4">
    <source>
        <dbReference type="Proteomes" id="UP000008711"/>
    </source>
</evidence>
<dbReference type="AlphaFoldDB" id="B3N9I3"/>
<evidence type="ECO:0000313" key="3">
    <source>
        <dbReference type="EMBL" id="EDV57440.1"/>
    </source>
</evidence>
<dbReference type="Proteomes" id="UP000008711">
    <property type="component" value="Unassembled WGS sequence"/>
</dbReference>
<evidence type="ECO:0000256" key="1">
    <source>
        <dbReference type="SAM" id="MobiDB-lite"/>
    </source>
</evidence>
<dbReference type="KEGG" id="der:6542943"/>
<name>B3N9I3_DROER</name>
<keyword evidence="2" id="KW-0732">Signal</keyword>
<gene>
    <name evidence="3" type="primary">Dere\GG24842</name>
    <name evidence="3" type="synonym">dere_GLEANR_9531</name>
    <name evidence="3" type="synonym">GG24842</name>
    <name evidence="3" type="ORF">Dere_GG24842</name>
</gene>
<dbReference type="OMA" id="KQSHEDI"/>
<accession>B3N9I3</accession>
<sequence length="127" mass="14026">MFRAQRVCIYFVVFLVLAAARPKISSRISQNQIGLRKIAFSTEERAASQSSLSTEAASEPKTTGVPTVTSSSSSKEASEAPEGSSQEASEASYEDESSESSDESEEGSYYYYDDDSYPSYYDSYFDY</sequence>